<dbReference type="InterPro" id="IPR022635">
    <property type="entry name" value="DNA_polIII_beta_C"/>
</dbReference>
<dbReference type="InterPro" id="IPR046938">
    <property type="entry name" value="DNA_clamp_sf"/>
</dbReference>
<evidence type="ECO:0000256" key="9">
    <source>
        <dbReference type="ARBA" id="ARBA00023125"/>
    </source>
</evidence>
<dbReference type="PANTHER" id="PTHR30478:SF0">
    <property type="entry name" value="BETA SLIDING CLAMP"/>
    <property type="match status" value="1"/>
</dbReference>
<dbReference type="InterPro" id="IPR001001">
    <property type="entry name" value="DNA_polIII_beta"/>
</dbReference>
<dbReference type="Gene3D" id="3.10.150.10">
    <property type="entry name" value="DNA Polymerase III, subunit A, domain 2"/>
    <property type="match status" value="1"/>
</dbReference>
<comment type="subunit">
    <text evidence="10">Forms a ring-shaped head-to-tail homodimer around DNA.</text>
</comment>
<keyword evidence="9" id="KW-0238">DNA-binding</keyword>
<comment type="function">
    <text evidence="10">Confers DNA tethering and processivity to DNA polymerases and other proteins. Acts as a clamp, forming a ring around DNA (a reaction catalyzed by the clamp-loading complex) which diffuses in an ATP-independent manner freely and bidirectionally along dsDNA. Initially characterized for its ability to contact the catalytic subunit of DNA polymerase III (Pol III), a complex, multichain enzyme responsible for most of the replicative synthesis in bacteria; Pol III exhibits 3'-5' exonuclease proofreading activity. The beta chain is required for initiation of replication as well as for processivity of DNA replication.</text>
</comment>
<protein>
    <recommendedName>
        <fullName evidence="3 10">Beta sliding clamp</fullName>
    </recommendedName>
</protein>
<name>A0A1H7VIK6_9BACT</name>
<dbReference type="SMART" id="SM00480">
    <property type="entry name" value="POL3Bc"/>
    <property type="match status" value="1"/>
</dbReference>
<evidence type="ECO:0000256" key="2">
    <source>
        <dbReference type="ARBA" id="ARBA00010752"/>
    </source>
</evidence>
<accession>A0A1H7VIK6</accession>
<dbReference type="GO" id="GO:0005737">
    <property type="term" value="C:cytoplasm"/>
    <property type="evidence" value="ECO:0007669"/>
    <property type="project" value="UniProtKB-SubCell"/>
</dbReference>
<dbReference type="GO" id="GO:0006271">
    <property type="term" value="P:DNA strand elongation involved in DNA replication"/>
    <property type="evidence" value="ECO:0007669"/>
    <property type="project" value="TreeGrafter"/>
</dbReference>
<dbReference type="SUPFAM" id="SSF55979">
    <property type="entry name" value="DNA clamp"/>
    <property type="match status" value="3"/>
</dbReference>
<dbReference type="NCBIfam" id="TIGR00663">
    <property type="entry name" value="dnan"/>
    <property type="match status" value="1"/>
</dbReference>
<dbReference type="Proteomes" id="UP000198744">
    <property type="component" value="Unassembled WGS sequence"/>
</dbReference>
<dbReference type="InterPro" id="IPR022637">
    <property type="entry name" value="DNA_polIII_beta_cen"/>
</dbReference>
<dbReference type="RefSeq" id="WP_093882363.1">
    <property type="nucleotide sequence ID" value="NZ_FOBS01000004.1"/>
</dbReference>
<sequence length="372" mass="41692">MEFDISRQVFLDGVQKTLGIVDKKSTMPILGNLLIKTEDSQVKIVATDRELGLVANYEAQIVSDGEITLSAKKLFEMIRETQGEGIHFHCDDHNQVTLTSQKAVYRIPGVSAAEFPAVVYDEEVPLYPVQAPLLKELLFKTAFAISNDETRKNLVGAFMETEQTEQGRVLRIVATDGHRLAKSYAMIEGNPPFVLEKGIILPRKGIAEIRKLIDTEPGEIQIGSDRGMFVLKTANTLLKVSLIDETYPDYRRVIPSEQGIRVIFNHDLLLHTLRRMKVISTEQYNGVVMTLMSNKIIMNSNNPDVGEANDELEVAYSGDDIQVGFNVDYLIDAIEVIRDEEVMMSIGAFMKPTIVTPVNNDRYLCVVMPLKL</sequence>
<feature type="domain" description="DNA polymerase III beta sliding clamp central" evidence="12">
    <location>
        <begin position="132"/>
        <end position="249"/>
    </location>
</feature>
<evidence type="ECO:0000256" key="3">
    <source>
        <dbReference type="ARBA" id="ARBA00021035"/>
    </source>
</evidence>
<comment type="subcellular location">
    <subcellularLocation>
        <location evidence="1 10">Cytoplasm</location>
    </subcellularLocation>
</comment>
<keyword evidence="6 10" id="KW-0548">Nucleotidyltransferase</keyword>
<dbReference type="Pfam" id="PF02768">
    <property type="entry name" value="DNA_pol3_beta_3"/>
    <property type="match status" value="1"/>
</dbReference>
<comment type="similarity">
    <text evidence="2 10">Belongs to the beta sliding clamp family.</text>
</comment>
<proteinExistence type="inferred from homology"/>
<dbReference type="GO" id="GO:0008408">
    <property type="term" value="F:3'-5' exonuclease activity"/>
    <property type="evidence" value="ECO:0007669"/>
    <property type="project" value="InterPro"/>
</dbReference>
<dbReference type="GO" id="GO:0003677">
    <property type="term" value="F:DNA binding"/>
    <property type="evidence" value="ECO:0007669"/>
    <property type="project" value="UniProtKB-UniRule"/>
</dbReference>
<dbReference type="EMBL" id="FOBS01000004">
    <property type="protein sequence ID" value="SEM09092.1"/>
    <property type="molecule type" value="Genomic_DNA"/>
</dbReference>
<evidence type="ECO:0000259" key="12">
    <source>
        <dbReference type="Pfam" id="PF02767"/>
    </source>
</evidence>
<evidence type="ECO:0000313" key="15">
    <source>
        <dbReference type="Proteomes" id="UP000198744"/>
    </source>
</evidence>
<evidence type="ECO:0000256" key="1">
    <source>
        <dbReference type="ARBA" id="ARBA00004496"/>
    </source>
</evidence>
<organism evidence="14 15">
    <name type="scientific">Syntrophus gentianae</name>
    <dbReference type="NCBI Taxonomy" id="43775"/>
    <lineage>
        <taxon>Bacteria</taxon>
        <taxon>Pseudomonadati</taxon>
        <taxon>Thermodesulfobacteriota</taxon>
        <taxon>Syntrophia</taxon>
        <taxon>Syntrophales</taxon>
        <taxon>Syntrophaceae</taxon>
        <taxon>Syntrophus</taxon>
    </lineage>
</organism>
<evidence type="ECO:0000256" key="5">
    <source>
        <dbReference type="ARBA" id="ARBA00022679"/>
    </source>
</evidence>
<dbReference type="GO" id="GO:0009360">
    <property type="term" value="C:DNA polymerase III complex"/>
    <property type="evidence" value="ECO:0007669"/>
    <property type="project" value="InterPro"/>
</dbReference>
<evidence type="ECO:0000256" key="6">
    <source>
        <dbReference type="ARBA" id="ARBA00022695"/>
    </source>
</evidence>
<dbReference type="OrthoDB" id="8421503at2"/>
<keyword evidence="5 10" id="KW-0808">Transferase</keyword>
<evidence type="ECO:0000256" key="8">
    <source>
        <dbReference type="ARBA" id="ARBA00022932"/>
    </source>
</evidence>
<evidence type="ECO:0000313" key="14">
    <source>
        <dbReference type="EMBL" id="SEM09092.1"/>
    </source>
</evidence>
<keyword evidence="4 10" id="KW-0963">Cytoplasm</keyword>
<feature type="domain" description="DNA polymerase III beta sliding clamp C-terminal" evidence="13">
    <location>
        <begin position="251"/>
        <end position="370"/>
    </location>
</feature>
<evidence type="ECO:0000259" key="13">
    <source>
        <dbReference type="Pfam" id="PF02768"/>
    </source>
</evidence>
<dbReference type="CDD" id="cd00140">
    <property type="entry name" value="beta_clamp"/>
    <property type="match status" value="1"/>
</dbReference>
<dbReference type="Pfam" id="PF02767">
    <property type="entry name" value="DNA_pol3_beta_2"/>
    <property type="match status" value="1"/>
</dbReference>
<evidence type="ECO:0000256" key="4">
    <source>
        <dbReference type="ARBA" id="ARBA00022490"/>
    </source>
</evidence>
<keyword evidence="8 10" id="KW-0239">DNA-directed DNA polymerase</keyword>
<dbReference type="STRING" id="43775.SAMN04489760_1045"/>
<reference evidence="14 15" key="1">
    <citation type="submission" date="2016-10" db="EMBL/GenBank/DDBJ databases">
        <authorList>
            <person name="de Groot N.N."/>
        </authorList>
    </citation>
    <scope>NUCLEOTIDE SEQUENCE [LARGE SCALE GENOMIC DNA]</scope>
    <source>
        <strain evidence="14 15">DSM 8423</strain>
    </source>
</reference>
<dbReference type="GO" id="GO:0003887">
    <property type="term" value="F:DNA-directed DNA polymerase activity"/>
    <property type="evidence" value="ECO:0007669"/>
    <property type="project" value="UniProtKB-UniRule"/>
</dbReference>
<evidence type="ECO:0000259" key="11">
    <source>
        <dbReference type="Pfam" id="PF00712"/>
    </source>
</evidence>
<dbReference type="AlphaFoldDB" id="A0A1H7VIK6"/>
<evidence type="ECO:0000256" key="7">
    <source>
        <dbReference type="ARBA" id="ARBA00022705"/>
    </source>
</evidence>
<dbReference type="PIRSF" id="PIRSF000804">
    <property type="entry name" value="DNA_pol_III_b"/>
    <property type="match status" value="1"/>
</dbReference>
<feature type="domain" description="DNA polymerase III beta sliding clamp N-terminal" evidence="11">
    <location>
        <begin position="1"/>
        <end position="118"/>
    </location>
</feature>
<keyword evidence="7 10" id="KW-0235">DNA replication</keyword>
<dbReference type="InterPro" id="IPR022634">
    <property type="entry name" value="DNA_polIII_beta_N"/>
</dbReference>
<dbReference type="Pfam" id="PF00712">
    <property type="entry name" value="DNA_pol3_beta"/>
    <property type="match status" value="1"/>
</dbReference>
<dbReference type="PANTHER" id="PTHR30478">
    <property type="entry name" value="DNA POLYMERASE III SUBUNIT BETA"/>
    <property type="match status" value="1"/>
</dbReference>
<evidence type="ECO:0000256" key="10">
    <source>
        <dbReference type="PIRNR" id="PIRNR000804"/>
    </source>
</evidence>
<keyword evidence="15" id="KW-1185">Reference proteome</keyword>
<dbReference type="Gene3D" id="3.70.10.10">
    <property type="match status" value="1"/>
</dbReference>
<gene>
    <name evidence="14" type="ORF">SAMN04489760_1045</name>
</gene>